<evidence type="ECO:0000256" key="10">
    <source>
        <dbReference type="ARBA" id="ARBA00022737"/>
    </source>
</evidence>
<dbReference type="GO" id="GO:0009615">
    <property type="term" value="P:response to virus"/>
    <property type="evidence" value="ECO:0007669"/>
    <property type="project" value="UniProtKB-ARBA"/>
</dbReference>
<feature type="compositionally biased region" description="Gly residues" evidence="23">
    <location>
        <begin position="1"/>
        <end position="16"/>
    </location>
</feature>
<feature type="domain" description="Fibronectin type-III" evidence="25">
    <location>
        <begin position="395"/>
        <end position="495"/>
    </location>
</feature>
<dbReference type="InterPro" id="IPR015373">
    <property type="entry name" value="Interferon/interleukin_rcp_dom"/>
</dbReference>
<dbReference type="FunFam" id="2.60.40.10:FF:001548">
    <property type="entry name" value="Interferon receptor 1 isoform 4"/>
    <property type="match status" value="1"/>
</dbReference>
<dbReference type="AlphaFoldDB" id="A0A8D0VGR8"/>
<keyword evidence="14 24" id="KW-0472">Membrane</keyword>
<dbReference type="SUPFAM" id="SSF49265">
    <property type="entry name" value="Fibronectin type III"/>
    <property type="match status" value="4"/>
</dbReference>
<feature type="compositionally biased region" description="Polar residues" evidence="23">
    <location>
        <begin position="589"/>
        <end position="601"/>
    </location>
</feature>
<dbReference type="InterPro" id="IPR013783">
    <property type="entry name" value="Ig-like_fold"/>
</dbReference>
<evidence type="ECO:0000313" key="27">
    <source>
        <dbReference type="Proteomes" id="UP000694570"/>
    </source>
</evidence>
<dbReference type="GO" id="GO:0004905">
    <property type="term" value="F:type I interferon receptor activity"/>
    <property type="evidence" value="ECO:0007669"/>
    <property type="project" value="UniProtKB-ARBA"/>
</dbReference>
<dbReference type="Proteomes" id="UP000694570">
    <property type="component" value="Unplaced"/>
</dbReference>
<dbReference type="FunFam" id="2.60.40.10:FF:001563">
    <property type="entry name" value="Interferon receptor 1 isoform 4"/>
    <property type="match status" value="1"/>
</dbReference>
<evidence type="ECO:0000256" key="20">
    <source>
        <dbReference type="ARBA" id="ARBA00023288"/>
    </source>
</evidence>
<keyword evidence="19" id="KW-0458">Lysosome</keyword>
<dbReference type="PROSITE" id="PS50853">
    <property type="entry name" value="FN3"/>
    <property type="match status" value="1"/>
</dbReference>
<evidence type="ECO:0000256" key="17">
    <source>
        <dbReference type="ARBA" id="ARBA00023170"/>
    </source>
</evidence>
<dbReference type="GO" id="GO:0019955">
    <property type="term" value="F:cytokine binding"/>
    <property type="evidence" value="ECO:0007669"/>
    <property type="project" value="UniProtKB-ARBA"/>
</dbReference>
<keyword evidence="20" id="KW-0449">Lipoprotein</keyword>
<accession>A0A8D0VGR8</accession>
<dbReference type="Proteomes" id="UP000694571">
    <property type="component" value="Unplaced"/>
</dbReference>
<evidence type="ECO:0000256" key="21">
    <source>
        <dbReference type="ARBA" id="ARBA00032112"/>
    </source>
</evidence>
<dbReference type="Ensembl" id="ENSSSCT00030013178.1">
    <property type="protein sequence ID" value="ENSSSCP00030005928.1"/>
    <property type="gene ID" value="ENSSSCG00030009625.1"/>
</dbReference>
<keyword evidence="15" id="KW-0564">Palmitate</keyword>
<dbReference type="Ensembl" id="ENSSSCT00060043371.1">
    <property type="protein sequence ID" value="ENSSSCP00060018478.1"/>
    <property type="gene ID" value="ENSSSCG00060032052.1"/>
</dbReference>
<evidence type="ECO:0000256" key="4">
    <source>
        <dbReference type="ARBA" id="ARBA00005399"/>
    </source>
</evidence>
<dbReference type="GO" id="GO:0005886">
    <property type="term" value="C:plasma membrane"/>
    <property type="evidence" value="ECO:0007669"/>
    <property type="project" value="UniProtKB-SubCell"/>
</dbReference>
<dbReference type="InterPro" id="IPR050650">
    <property type="entry name" value="Type-II_Cytokine-TF_Rcpt"/>
</dbReference>
<keyword evidence="11" id="KW-0967">Endosome</keyword>
<proteinExistence type="inferred from homology"/>
<comment type="similarity">
    <text evidence="4">Belongs to the type II cytokine receptor family.</text>
</comment>
<keyword evidence="9" id="KW-0732">Signal</keyword>
<evidence type="ECO:0000256" key="16">
    <source>
        <dbReference type="ARBA" id="ARBA00023157"/>
    </source>
</evidence>
<feature type="region of interest" description="Disordered" evidence="23">
    <location>
        <begin position="582"/>
        <end position="622"/>
    </location>
</feature>
<evidence type="ECO:0000259" key="25">
    <source>
        <dbReference type="PROSITE" id="PS50853"/>
    </source>
</evidence>
<sequence>MSVGRGGAGRGDCGGAGRERREGTGPHGSQVPGWPVHPSFPCAALPDVAEDVIGSAGGRPRTMLGFLGATTLMLVAGAPWVLPAGGADLRSPENVVVSIIDDNFILKWKSSSESVSNVTFSADYQITGMDNWIKLPGCQYVTSTECNFSSIKLKSVYEKIKLRIRAETGNSTSPWYEVEPFIPFQEAQIGPPDVHLEAEDKAIIINLSPPGTKNSVMWAMDSSSFVYSLVIWKNSSSLEERTKTVYARDKIHQLSPETTYCLKVKAGLRSPRKVGVYSPVYCINTTVKHHLPSPENLEINAENRVYVLKWNYTYENVTFQAQWLHAFLKKIPEDHSDKWKQIPNCENVKTTHCVFPQNVFTKGIFFIRVQASNGNSTSLWSEEKRFNTEMQTILFPPVINMKPINDASLRVGIGAPKESEDKSVNQLYPLIYEVIFRENTSDTERDVLEKRTDFTFSNLKPLTVYCVKARALIENDRWNRSSVFSDTVCEKTKPGSTSQAWLIAGILSAILLFPAVFYGVKVVSRCINYVFFPSSKPPSTIDEYFAEQPLKNLLLSTSEEQTEICFIVENTNTITTIEETDQIDDNHSRCSSQTNRDSGVYSNEDENSGSKIGEEILRQAAV</sequence>
<dbReference type="GO" id="GO:0009893">
    <property type="term" value="P:positive regulation of metabolic process"/>
    <property type="evidence" value="ECO:0007669"/>
    <property type="project" value="UniProtKB-ARBA"/>
</dbReference>
<dbReference type="GO" id="GO:0005764">
    <property type="term" value="C:lysosome"/>
    <property type="evidence" value="ECO:0007669"/>
    <property type="project" value="UniProtKB-SubCell"/>
</dbReference>
<evidence type="ECO:0000256" key="2">
    <source>
        <dbReference type="ARBA" id="ARBA00004371"/>
    </source>
</evidence>
<dbReference type="Gene3D" id="2.60.40.10">
    <property type="entry name" value="Immunoglobulins"/>
    <property type="match status" value="4"/>
</dbReference>
<evidence type="ECO:0000256" key="12">
    <source>
        <dbReference type="ARBA" id="ARBA00022843"/>
    </source>
</evidence>
<evidence type="ECO:0000256" key="14">
    <source>
        <dbReference type="ARBA" id="ARBA00023136"/>
    </source>
</evidence>
<protein>
    <recommendedName>
        <fullName evidence="5">Interferon alpha/beta receptor 1</fullName>
    </recommendedName>
    <alternativeName>
        <fullName evidence="21">Type I interferon receptor 1</fullName>
    </alternativeName>
</protein>
<dbReference type="PANTHER" id="PTHR20859">
    <property type="entry name" value="INTERFERON/INTERLEUKIN RECEPTOR"/>
    <property type="match status" value="1"/>
</dbReference>
<keyword evidence="13 24" id="KW-1133">Transmembrane helix</keyword>
<comment type="subcellular location">
    <subcellularLocation>
        <location evidence="1">Cell membrane</location>
        <topology evidence="1">Single-pass type I membrane protein</topology>
    </subcellularLocation>
    <subcellularLocation>
        <location evidence="3">Late endosome</location>
    </subcellularLocation>
    <subcellularLocation>
        <location evidence="2">Lysosome</location>
    </subcellularLocation>
</comment>
<keyword evidence="18" id="KW-0325">Glycoprotein</keyword>
<keyword evidence="6" id="KW-1003">Cell membrane</keyword>
<keyword evidence="10" id="KW-0677">Repeat</keyword>
<evidence type="ECO:0000256" key="18">
    <source>
        <dbReference type="ARBA" id="ARBA00023180"/>
    </source>
</evidence>
<organism evidence="26 27">
    <name type="scientific">Sus scrofa</name>
    <name type="common">Pig</name>
    <dbReference type="NCBI Taxonomy" id="9823"/>
    <lineage>
        <taxon>Eukaryota</taxon>
        <taxon>Metazoa</taxon>
        <taxon>Chordata</taxon>
        <taxon>Craniata</taxon>
        <taxon>Vertebrata</taxon>
        <taxon>Euteleostomi</taxon>
        <taxon>Mammalia</taxon>
        <taxon>Eutheria</taxon>
        <taxon>Laurasiatheria</taxon>
        <taxon>Artiodactyla</taxon>
        <taxon>Suina</taxon>
        <taxon>Suidae</taxon>
        <taxon>Sus</taxon>
    </lineage>
</organism>
<comment type="subunit">
    <text evidence="22">Heterodimer with IFNAR2; forming the receptor for type I interferon. Interacts with TYK2. Interacts with STAT1 and STAT2; the interaction requires its phosphorylation at Tyr-482. Interacts (serine-phosphorylated form) with FBXW11, the substrate recognition component of a SCF (SKP1-CUL1-F-box protein) E3 ubiquitin-protein ligase complex. Interacts with SHMT2; this promotes interaction with ABRAXAS2 and the BRISC complex. Interacts with TRIM10; this interaction prevents association between IFNAR1 and TYK2.</text>
</comment>
<dbReference type="InterPro" id="IPR036116">
    <property type="entry name" value="FN3_sf"/>
</dbReference>
<keyword evidence="7" id="KW-0597">Phosphoprotein</keyword>
<keyword evidence="8 24" id="KW-0812">Transmembrane</keyword>
<feature type="region of interest" description="Disordered" evidence="23">
    <location>
        <begin position="1"/>
        <end position="35"/>
    </location>
</feature>
<keyword evidence="12" id="KW-0832">Ubl conjugation</keyword>
<evidence type="ECO:0000256" key="22">
    <source>
        <dbReference type="ARBA" id="ARBA00064230"/>
    </source>
</evidence>
<evidence type="ECO:0000256" key="9">
    <source>
        <dbReference type="ARBA" id="ARBA00022729"/>
    </source>
</evidence>
<dbReference type="InterPro" id="IPR003961">
    <property type="entry name" value="FN3_dom"/>
</dbReference>
<evidence type="ECO:0000313" key="26">
    <source>
        <dbReference type="Ensembl" id="ENSSSCP00030005928.1"/>
    </source>
</evidence>
<name>A0A8D0VGR8_PIG</name>
<evidence type="ECO:0000256" key="23">
    <source>
        <dbReference type="SAM" id="MobiDB-lite"/>
    </source>
</evidence>
<dbReference type="PANTHER" id="PTHR20859:SF54">
    <property type="entry name" value="INTERFERON ALPHA_BETA RECEPTOR 1"/>
    <property type="match status" value="1"/>
</dbReference>
<evidence type="ECO:0000256" key="15">
    <source>
        <dbReference type="ARBA" id="ARBA00023139"/>
    </source>
</evidence>
<dbReference type="GO" id="GO:0005770">
    <property type="term" value="C:late endosome"/>
    <property type="evidence" value="ECO:0007669"/>
    <property type="project" value="UniProtKB-SubCell"/>
</dbReference>
<dbReference type="FunFam" id="2.60.40.10:FF:000842">
    <property type="entry name" value="Interferon receptor 1 isoform 4"/>
    <property type="match status" value="2"/>
</dbReference>
<evidence type="ECO:0000256" key="11">
    <source>
        <dbReference type="ARBA" id="ARBA00022753"/>
    </source>
</evidence>
<evidence type="ECO:0000256" key="13">
    <source>
        <dbReference type="ARBA" id="ARBA00022989"/>
    </source>
</evidence>
<keyword evidence="16" id="KW-1015">Disulfide bond</keyword>
<dbReference type="CDD" id="cd00063">
    <property type="entry name" value="FN3"/>
    <property type="match status" value="1"/>
</dbReference>
<reference evidence="26" key="1">
    <citation type="submission" date="2025-05" db="UniProtKB">
        <authorList>
            <consortium name="Ensembl"/>
        </authorList>
    </citation>
    <scope>IDENTIFICATION</scope>
</reference>
<evidence type="ECO:0000256" key="3">
    <source>
        <dbReference type="ARBA" id="ARBA00004603"/>
    </source>
</evidence>
<evidence type="ECO:0000256" key="1">
    <source>
        <dbReference type="ARBA" id="ARBA00004251"/>
    </source>
</evidence>
<evidence type="ECO:0000256" key="5">
    <source>
        <dbReference type="ARBA" id="ARBA00016784"/>
    </source>
</evidence>
<feature type="transmembrane region" description="Helical" evidence="24">
    <location>
        <begin position="500"/>
        <end position="520"/>
    </location>
</feature>
<evidence type="ECO:0000256" key="19">
    <source>
        <dbReference type="ARBA" id="ARBA00023228"/>
    </source>
</evidence>
<keyword evidence="17" id="KW-0675">Receptor</keyword>
<dbReference type="Proteomes" id="UP000694723">
    <property type="component" value="Unplaced"/>
</dbReference>
<dbReference type="Pfam" id="PF01108">
    <property type="entry name" value="Tissue_fac"/>
    <property type="match status" value="1"/>
</dbReference>
<dbReference type="Ensembl" id="ENSSSCT00050034897.1">
    <property type="protein sequence ID" value="ENSSSCP00050014513.1"/>
    <property type="gene ID" value="ENSSSCG00050025922.1"/>
</dbReference>
<evidence type="ECO:0000256" key="8">
    <source>
        <dbReference type="ARBA" id="ARBA00022692"/>
    </source>
</evidence>
<evidence type="ECO:0000256" key="7">
    <source>
        <dbReference type="ARBA" id="ARBA00022553"/>
    </source>
</evidence>
<feature type="compositionally biased region" description="Basic and acidic residues" evidence="23">
    <location>
        <begin position="612"/>
        <end position="622"/>
    </location>
</feature>
<evidence type="ECO:0000256" key="6">
    <source>
        <dbReference type="ARBA" id="ARBA00022475"/>
    </source>
</evidence>
<evidence type="ECO:0000256" key="24">
    <source>
        <dbReference type="SAM" id="Phobius"/>
    </source>
</evidence>
<dbReference type="Pfam" id="PF09294">
    <property type="entry name" value="Interfer-bind"/>
    <property type="match status" value="2"/>
</dbReference>